<evidence type="ECO:0000259" key="1">
    <source>
        <dbReference type="Pfam" id="PF13936"/>
    </source>
</evidence>
<feature type="domain" description="Transposase IS30-like HTH" evidence="1">
    <location>
        <begin position="5"/>
        <end position="46"/>
    </location>
</feature>
<dbReference type="PANTHER" id="PTHR10948:SF23">
    <property type="entry name" value="TRANSPOSASE INSI FOR INSERTION SEQUENCE ELEMENT IS30A-RELATED"/>
    <property type="match status" value="1"/>
</dbReference>
<evidence type="ECO:0000313" key="2">
    <source>
        <dbReference type="EMBL" id="MEP7729916.1"/>
    </source>
</evidence>
<dbReference type="Pfam" id="PF13936">
    <property type="entry name" value="HTH_38"/>
    <property type="match status" value="1"/>
</dbReference>
<dbReference type="PANTHER" id="PTHR10948">
    <property type="entry name" value="TRANSPOSASE"/>
    <property type="match status" value="1"/>
</dbReference>
<dbReference type="Gene3D" id="1.10.10.60">
    <property type="entry name" value="Homeodomain-like"/>
    <property type="match status" value="1"/>
</dbReference>
<accession>A0ABV0L0K4</accession>
<dbReference type="Proteomes" id="UP001471651">
    <property type="component" value="Unassembled WGS sequence"/>
</dbReference>
<gene>
    <name evidence="2" type="ORF">ABKW32_10700</name>
</gene>
<reference evidence="2 3" key="1">
    <citation type="submission" date="2024-05" db="EMBL/GenBank/DDBJ databases">
        <authorList>
            <person name="Busch G.E."/>
            <person name="Sharma I."/>
        </authorList>
    </citation>
    <scope>NUCLEOTIDE SEQUENCE [LARGE SCALE GENOMIC DNA]</scope>
    <source>
        <strain evidence="2 3">23GB23</strain>
    </source>
</reference>
<evidence type="ECO:0000313" key="3">
    <source>
        <dbReference type="Proteomes" id="UP001471651"/>
    </source>
</evidence>
<sequence>MNNQYKQLTLKERYQIEGLNELGFSARVIATKMERSNKTIARELRRCLNSKYCAETAHTHATMIRTQARKFTKRRQELIDKVEGSLKLSFTPEQIAGRLAREIPTLKVCCNTVYSIVFAQGWRHQLARQGKRYKPRKDTMAGAHLIPNRVDIDQRPKEVEHLGSDENLIRLTRFPTALSWRHSPTR</sequence>
<dbReference type="InterPro" id="IPR025246">
    <property type="entry name" value="IS30-like_HTH"/>
</dbReference>
<dbReference type="InterPro" id="IPR051917">
    <property type="entry name" value="Transposase-Integrase"/>
</dbReference>
<protein>
    <submittedName>
        <fullName evidence="2">Helix-turn-helix domain-containing protein</fullName>
    </submittedName>
</protein>
<name>A0ABV0L0K4_9GAMM</name>
<keyword evidence="3" id="KW-1185">Reference proteome</keyword>
<proteinExistence type="predicted"/>
<dbReference type="EMBL" id="JBDYKN010000008">
    <property type="protein sequence ID" value="MEP7729916.1"/>
    <property type="molecule type" value="Genomic_DNA"/>
</dbReference>
<comment type="caution">
    <text evidence="2">The sequence shown here is derived from an EMBL/GenBank/DDBJ whole genome shotgun (WGS) entry which is preliminary data.</text>
</comment>
<organism evidence="2 3">
    <name type="scientific">Marinomonas primoryensis</name>
    <dbReference type="NCBI Taxonomy" id="178399"/>
    <lineage>
        <taxon>Bacteria</taxon>
        <taxon>Pseudomonadati</taxon>
        <taxon>Pseudomonadota</taxon>
        <taxon>Gammaproteobacteria</taxon>
        <taxon>Oceanospirillales</taxon>
        <taxon>Oceanospirillaceae</taxon>
        <taxon>Marinomonas</taxon>
    </lineage>
</organism>